<evidence type="ECO:0000313" key="10">
    <source>
        <dbReference type="EMBL" id="MDB8004563.1"/>
    </source>
</evidence>
<keyword evidence="2" id="KW-1003">Cell membrane</keyword>
<evidence type="ECO:0000256" key="7">
    <source>
        <dbReference type="SAM" id="Phobius"/>
    </source>
</evidence>
<comment type="similarity">
    <text evidence="6">Belongs to the ABC-4 integral membrane protein family.</text>
</comment>
<accession>A0AAW6D6P0</accession>
<feature type="domain" description="MacB-like periplasmic core" evidence="9">
    <location>
        <begin position="26"/>
        <end position="213"/>
    </location>
</feature>
<dbReference type="GO" id="GO:0022857">
    <property type="term" value="F:transmembrane transporter activity"/>
    <property type="evidence" value="ECO:0007669"/>
    <property type="project" value="TreeGrafter"/>
</dbReference>
<proteinExistence type="inferred from homology"/>
<comment type="caution">
    <text evidence="10">The sequence shown here is derived from an EMBL/GenBank/DDBJ whole genome shotgun (WGS) entry which is preliminary data.</text>
</comment>
<dbReference type="Pfam" id="PF12704">
    <property type="entry name" value="MacB_PCD"/>
    <property type="match status" value="1"/>
</dbReference>
<evidence type="ECO:0000256" key="5">
    <source>
        <dbReference type="ARBA" id="ARBA00023136"/>
    </source>
</evidence>
<keyword evidence="3 7" id="KW-0812">Transmembrane</keyword>
<sequence length="442" mass="48901">MNSAVKFFFYFHHLIKMATVNKVRLILTSIGIFVAVFLFSSGKIITDSYYSESMRKVSQMSENTVIVNPMGNKELKQELAVSDKINCIDVSTLSEKQSIFSVSIGDNRYLTVMAYVHGVSELNSVMPIVTDDGCFISVESNLIKGRLISNNDIQTKNAVMVIDRLTESLIFSGGNGLGKYIEIGCGAFGATVSSQSQANVPVRFEVIGVVENSYTADVAKMKLKQEIDSSQQSITTCVSIYCPLTSINERFARQDKNSLYLYNFNNHGEYNNFLYYAQTLSEVKSRTGNGFSVITKDNLSAELENELSNTKTILNMISVLLCVISGISIMSITFFSVKERIPEIGIRKAFGAGKLDIAFQFVFEMIVIAVFASLLAIGLSIVTCKLLETFLIEILYMTFSVDITPQMIIAPLLVGIFEAVVCCIVPSLYAAEIKVTDSLRFE</sequence>
<dbReference type="Pfam" id="PF02687">
    <property type="entry name" value="FtsX"/>
    <property type="match status" value="1"/>
</dbReference>
<dbReference type="InterPro" id="IPR050250">
    <property type="entry name" value="Macrolide_Exporter_MacB"/>
</dbReference>
<keyword evidence="5 7" id="KW-0472">Membrane</keyword>
<feature type="transmembrane region" description="Helical" evidence="7">
    <location>
        <begin position="25"/>
        <end position="46"/>
    </location>
</feature>
<dbReference type="EMBL" id="JAQLXW010000016">
    <property type="protein sequence ID" value="MDB8004563.1"/>
    <property type="molecule type" value="Genomic_DNA"/>
</dbReference>
<feature type="transmembrane region" description="Helical" evidence="7">
    <location>
        <begin position="357"/>
        <end position="387"/>
    </location>
</feature>
<gene>
    <name evidence="10" type="ORF">PNE09_10860</name>
</gene>
<name>A0AAW6D6P0_9FIRM</name>
<dbReference type="AlphaFoldDB" id="A0AAW6D6P0"/>
<evidence type="ECO:0000256" key="6">
    <source>
        <dbReference type="ARBA" id="ARBA00038076"/>
    </source>
</evidence>
<keyword evidence="4 7" id="KW-1133">Transmembrane helix</keyword>
<evidence type="ECO:0000256" key="1">
    <source>
        <dbReference type="ARBA" id="ARBA00004651"/>
    </source>
</evidence>
<dbReference type="PANTHER" id="PTHR30572:SF4">
    <property type="entry name" value="ABC TRANSPORTER PERMEASE YTRF"/>
    <property type="match status" value="1"/>
</dbReference>
<dbReference type="GO" id="GO:0005886">
    <property type="term" value="C:plasma membrane"/>
    <property type="evidence" value="ECO:0007669"/>
    <property type="project" value="UniProtKB-SubCell"/>
</dbReference>
<protein>
    <submittedName>
        <fullName evidence="10">ABC transporter permease</fullName>
    </submittedName>
</protein>
<dbReference type="InterPro" id="IPR025857">
    <property type="entry name" value="MacB_PCD"/>
</dbReference>
<dbReference type="PANTHER" id="PTHR30572">
    <property type="entry name" value="MEMBRANE COMPONENT OF TRANSPORTER-RELATED"/>
    <property type="match status" value="1"/>
</dbReference>
<reference evidence="10" key="1">
    <citation type="submission" date="2023-01" db="EMBL/GenBank/DDBJ databases">
        <title>Human gut microbiome strain richness.</title>
        <authorList>
            <person name="Chen-Liaw A."/>
        </authorList>
    </citation>
    <scope>NUCLEOTIDE SEQUENCE</scope>
    <source>
        <strain evidence="10">1001283st1_G1_1001283B150217_161031</strain>
    </source>
</reference>
<comment type="subcellular location">
    <subcellularLocation>
        <location evidence="1">Cell membrane</location>
        <topology evidence="1">Multi-pass membrane protein</topology>
    </subcellularLocation>
</comment>
<evidence type="ECO:0000256" key="4">
    <source>
        <dbReference type="ARBA" id="ARBA00022989"/>
    </source>
</evidence>
<dbReference type="Proteomes" id="UP001210809">
    <property type="component" value="Unassembled WGS sequence"/>
</dbReference>
<evidence type="ECO:0000313" key="11">
    <source>
        <dbReference type="Proteomes" id="UP001210809"/>
    </source>
</evidence>
<feature type="transmembrane region" description="Helical" evidence="7">
    <location>
        <begin position="408"/>
        <end position="431"/>
    </location>
</feature>
<evidence type="ECO:0000256" key="3">
    <source>
        <dbReference type="ARBA" id="ARBA00022692"/>
    </source>
</evidence>
<dbReference type="InterPro" id="IPR003838">
    <property type="entry name" value="ABC3_permease_C"/>
</dbReference>
<feature type="transmembrane region" description="Helical" evidence="7">
    <location>
        <begin position="313"/>
        <end position="337"/>
    </location>
</feature>
<evidence type="ECO:0000256" key="2">
    <source>
        <dbReference type="ARBA" id="ARBA00022475"/>
    </source>
</evidence>
<evidence type="ECO:0000259" key="8">
    <source>
        <dbReference type="Pfam" id="PF02687"/>
    </source>
</evidence>
<feature type="domain" description="ABC3 transporter permease C-terminal" evidence="8">
    <location>
        <begin position="315"/>
        <end position="432"/>
    </location>
</feature>
<evidence type="ECO:0000259" key="9">
    <source>
        <dbReference type="Pfam" id="PF12704"/>
    </source>
</evidence>
<organism evidence="10 11">
    <name type="scientific">[Eubacterium] siraeum</name>
    <dbReference type="NCBI Taxonomy" id="39492"/>
    <lineage>
        <taxon>Bacteria</taxon>
        <taxon>Bacillati</taxon>
        <taxon>Bacillota</taxon>
        <taxon>Clostridia</taxon>
        <taxon>Eubacteriales</taxon>
        <taxon>Oscillospiraceae</taxon>
        <taxon>Oscillospiraceae incertae sedis</taxon>
    </lineage>
</organism>